<name>W6MPJ9_9ASCO</name>
<dbReference type="Proteomes" id="UP000019384">
    <property type="component" value="Unassembled WGS sequence"/>
</dbReference>
<dbReference type="GO" id="GO:0046872">
    <property type="term" value="F:metal ion binding"/>
    <property type="evidence" value="ECO:0007669"/>
    <property type="project" value="UniProtKB-KW"/>
</dbReference>
<feature type="binding site" evidence="1">
    <location>
        <position position="123"/>
    </location>
    <ligand>
        <name>substrate</name>
    </ligand>
</feature>
<reference evidence="2" key="2">
    <citation type="submission" date="2014-02" db="EMBL/GenBank/DDBJ databases">
        <title>Complete DNA sequence of /Kuraishia capsulata/ illustrates novel genomic features among budding yeasts (/Saccharomycotina/).</title>
        <authorList>
            <person name="Morales L."/>
            <person name="Noel B."/>
            <person name="Porcel B."/>
            <person name="Marcet-Houben M."/>
            <person name="Hullo M-F."/>
            <person name="Sacerdot C."/>
            <person name="Tekaia F."/>
            <person name="Leh-Louis V."/>
            <person name="Despons L."/>
            <person name="Khanna V."/>
            <person name="Aury J-M."/>
            <person name="Barbe V."/>
            <person name="Couloux A."/>
            <person name="Labadie K."/>
            <person name="Pelletier E."/>
            <person name="Souciet J-L."/>
            <person name="Boekhout T."/>
            <person name="Gabaldon T."/>
            <person name="Wincker P."/>
            <person name="Dujon B."/>
        </authorList>
    </citation>
    <scope>NUCLEOTIDE SEQUENCE</scope>
    <source>
        <strain evidence="2">CBS 1993</strain>
    </source>
</reference>
<dbReference type="CDD" id="cd16841">
    <property type="entry name" value="RraA_family"/>
    <property type="match status" value="1"/>
</dbReference>
<dbReference type="InterPro" id="IPR036704">
    <property type="entry name" value="RraA/RraA-like_sf"/>
</dbReference>
<reference evidence="2" key="1">
    <citation type="submission" date="2013-12" db="EMBL/GenBank/DDBJ databases">
        <authorList>
            <person name="Genoscope - CEA"/>
        </authorList>
    </citation>
    <scope>NUCLEOTIDE SEQUENCE</scope>
    <source>
        <strain evidence="2">CBS 1993</strain>
    </source>
</reference>
<dbReference type="PANTHER" id="PTHR33254">
    <property type="entry name" value="4-HYDROXY-4-METHYL-2-OXOGLUTARATE ALDOLASE 3-RELATED"/>
    <property type="match status" value="1"/>
</dbReference>
<protein>
    <submittedName>
        <fullName evidence="2">Uncharacterized protein</fullName>
    </submittedName>
</protein>
<evidence type="ECO:0000256" key="1">
    <source>
        <dbReference type="PIRSR" id="PIRSR605493-1"/>
    </source>
</evidence>
<dbReference type="GO" id="GO:0008948">
    <property type="term" value="F:oxaloacetate decarboxylase activity"/>
    <property type="evidence" value="ECO:0007669"/>
    <property type="project" value="TreeGrafter"/>
</dbReference>
<organism evidence="2 3">
    <name type="scientific">Kuraishia capsulata CBS 1993</name>
    <dbReference type="NCBI Taxonomy" id="1382522"/>
    <lineage>
        <taxon>Eukaryota</taxon>
        <taxon>Fungi</taxon>
        <taxon>Dikarya</taxon>
        <taxon>Ascomycota</taxon>
        <taxon>Saccharomycotina</taxon>
        <taxon>Pichiomycetes</taxon>
        <taxon>Pichiales</taxon>
        <taxon>Pichiaceae</taxon>
        <taxon>Kuraishia</taxon>
    </lineage>
</organism>
<evidence type="ECO:0000313" key="3">
    <source>
        <dbReference type="Proteomes" id="UP000019384"/>
    </source>
</evidence>
<dbReference type="GeneID" id="34521636"/>
<keyword evidence="1" id="KW-0460">Magnesium</keyword>
<dbReference type="EMBL" id="HG793129">
    <property type="protein sequence ID" value="CDK28258.1"/>
    <property type="molecule type" value="Genomic_DNA"/>
</dbReference>
<dbReference type="PANTHER" id="PTHR33254:SF28">
    <property type="entry name" value="4-HYDROXY-4-METHYL-2-OXOGLUTARATE ALDOLASE"/>
    <property type="match status" value="1"/>
</dbReference>
<keyword evidence="3" id="KW-1185">Reference proteome</keyword>
<dbReference type="AlphaFoldDB" id="W6MPJ9"/>
<dbReference type="Gene3D" id="3.50.30.40">
    <property type="entry name" value="Ribonuclease E inhibitor RraA/RraA-like"/>
    <property type="match status" value="1"/>
</dbReference>
<accession>W6MPJ9</accession>
<feature type="binding site" evidence="1">
    <location>
        <position position="122"/>
    </location>
    <ligand>
        <name>substrate</name>
    </ligand>
</feature>
<dbReference type="HOGENOM" id="CLU_072626_0_1_1"/>
<feature type="binding site" evidence="1">
    <location>
        <begin position="100"/>
        <end position="103"/>
    </location>
    <ligand>
        <name>substrate</name>
    </ligand>
</feature>
<dbReference type="Pfam" id="PF03737">
    <property type="entry name" value="RraA-like"/>
    <property type="match status" value="1"/>
</dbReference>
<dbReference type="SUPFAM" id="SSF89562">
    <property type="entry name" value="RraA-like"/>
    <property type="match status" value="1"/>
</dbReference>
<evidence type="ECO:0000313" key="2">
    <source>
        <dbReference type="EMBL" id="CDK28258.1"/>
    </source>
</evidence>
<keyword evidence="1" id="KW-0479">Metal-binding</keyword>
<dbReference type="GO" id="GO:0047443">
    <property type="term" value="F:4-hydroxy-4-methyl-2-oxoglutarate aldolase activity"/>
    <property type="evidence" value="ECO:0007669"/>
    <property type="project" value="TreeGrafter"/>
</dbReference>
<dbReference type="OrthoDB" id="1476984at2759"/>
<dbReference type="STRING" id="1382522.W6MPJ9"/>
<comment type="cofactor">
    <cofactor evidence="1">
        <name>Mg(2+)</name>
        <dbReference type="ChEBI" id="CHEBI:18420"/>
    </cofactor>
</comment>
<proteinExistence type="predicted"/>
<dbReference type="RefSeq" id="XP_022460248.1">
    <property type="nucleotide sequence ID" value="XM_022600954.1"/>
</dbReference>
<dbReference type="InterPro" id="IPR005493">
    <property type="entry name" value="RraA/RraA-like"/>
</dbReference>
<gene>
    <name evidence="2" type="ORF">KUCA_T00004240001</name>
</gene>
<sequence>MSQPANVSQILSKYSPCDVSDGMAKHGLDGSLPNLLQYSGPAATVAGPAYTVEFALFDDPRPEVQYIDSVQKGSVLCIGLDKRLQVSHAPYTLVNNALYGGLMSTRARYLGAVGTVVFGRIRDVKEHRELEYPVFAYGTGTAAPRPAVKPVALNKPLEVYVDGFPSGAYATISPGDTIIADENGVVRLPASLPQSTVDQILDYIPRRVRADELVAQDILAGVGAISAQKDRRKGL</sequence>